<dbReference type="PROSITE" id="PS51257">
    <property type="entry name" value="PROKAR_LIPOPROTEIN"/>
    <property type="match status" value="1"/>
</dbReference>
<keyword evidence="3" id="KW-1185">Reference proteome</keyword>
<dbReference type="Pfam" id="PF05096">
    <property type="entry name" value="Glu_cyclase_2"/>
    <property type="match status" value="1"/>
</dbReference>
<evidence type="ECO:0000256" key="1">
    <source>
        <dbReference type="SAM" id="SignalP"/>
    </source>
</evidence>
<gene>
    <name evidence="2" type="ORF">ACHKAR_11545</name>
</gene>
<dbReference type="Proteomes" id="UP001610063">
    <property type="component" value="Unassembled WGS sequence"/>
</dbReference>
<protein>
    <submittedName>
        <fullName evidence="2">Glutaminyl-peptide cyclotransferase</fullName>
    </submittedName>
</protein>
<comment type="caution">
    <text evidence="2">The sequence shown here is derived from an EMBL/GenBank/DDBJ whole genome shotgun (WGS) entry which is preliminary data.</text>
</comment>
<dbReference type="PANTHER" id="PTHR31270:SF1">
    <property type="entry name" value="GLUTAMINYL-PEPTIDE CYCLOTRANSFERASE"/>
    <property type="match status" value="1"/>
</dbReference>
<feature type="signal peptide" evidence="1">
    <location>
        <begin position="1"/>
        <end position="22"/>
    </location>
</feature>
<dbReference type="InterPro" id="IPR011044">
    <property type="entry name" value="Quino_amine_DH_bsu"/>
</dbReference>
<keyword evidence="1" id="KW-0732">Signal</keyword>
<accession>A0ABW7N8Y2</accession>
<dbReference type="RefSeq" id="WP_395417503.1">
    <property type="nucleotide sequence ID" value="NZ_JBIPKE010000017.1"/>
</dbReference>
<dbReference type="PANTHER" id="PTHR31270">
    <property type="entry name" value="GLUTAMINYL-PEPTIDE CYCLOTRANSFERASE"/>
    <property type="match status" value="1"/>
</dbReference>
<sequence>MKKTHTFIAFALALLLSLFSCSGEKENAEASHGSPRIKKHSKLVAPKVNSEYILGDAVNFSIESKETIDSIVLDYEGQAKIYQEPTFQWTADQAKTGTQKLRVTVYANGITETHYPKIRFFSDTQPEAYTYEVIRELPHDPEAYVQGLFFLDDTLVESTGREGLSRLSKTNLLTAEKYQTVNLSSQYFGEGSTVWENQIIQLTWTSQVGFVYNRALEQTNTFHYTHEGWGVTTLNNTLVVSDGTEVLHLLDPRDFSETGRLEVYTHDEKIVNLNELEIIDGLIYANVYMEDLIVVIDPKTGKVLRNIDMTGLSSQFNPREIDALNGIAHHAATGRTYVTGKLWPKLFEVTFKPKN</sequence>
<feature type="chain" id="PRO_5045695247" evidence="1">
    <location>
        <begin position="23"/>
        <end position="355"/>
    </location>
</feature>
<evidence type="ECO:0000313" key="2">
    <source>
        <dbReference type="EMBL" id="MFH6984077.1"/>
    </source>
</evidence>
<dbReference type="InterPro" id="IPR007788">
    <property type="entry name" value="QCT"/>
</dbReference>
<name>A0ABW7N8Y2_9BACT</name>
<proteinExistence type="predicted"/>
<organism evidence="2 3">
    <name type="scientific">Marinoscillum luteum</name>
    <dbReference type="NCBI Taxonomy" id="861051"/>
    <lineage>
        <taxon>Bacteria</taxon>
        <taxon>Pseudomonadati</taxon>
        <taxon>Bacteroidota</taxon>
        <taxon>Cytophagia</taxon>
        <taxon>Cytophagales</taxon>
        <taxon>Reichenbachiellaceae</taxon>
        <taxon>Marinoscillum</taxon>
    </lineage>
</organism>
<dbReference type="EMBL" id="JBIPKE010000017">
    <property type="protein sequence ID" value="MFH6984077.1"/>
    <property type="molecule type" value="Genomic_DNA"/>
</dbReference>
<evidence type="ECO:0000313" key="3">
    <source>
        <dbReference type="Proteomes" id="UP001610063"/>
    </source>
</evidence>
<dbReference type="SUPFAM" id="SSF50969">
    <property type="entry name" value="YVTN repeat-like/Quinoprotein amine dehydrogenase"/>
    <property type="match status" value="1"/>
</dbReference>
<reference evidence="2 3" key="1">
    <citation type="journal article" date="2013" name="Int. J. Syst. Evol. Microbiol.">
        <title>Marinoscillum luteum sp. nov., isolated from marine sediment.</title>
        <authorList>
            <person name="Cha I.T."/>
            <person name="Park S.J."/>
            <person name="Kim S.J."/>
            <person name="Kim J.G."/>
            <person name="Jung M.Y."/>
            <person name="Shin K.S."/>
            <person name="Kwon K.K."/>
            <person name="Yang S.H."/>
            <person name="Seo Y.S."/>
            <person name="Rhee S.K."/>
        </authorList>
    </citation>
    <scope>NUCLEOTIDE SEQUENCE [LARGE SCALE GENOMIC DNA]</scope>
    <source>
        <strain evidence="2 3">KCTC 23939</strain>
    </source>
</reference>